<feature type="transmembrane region" description="Helical" evidence="5">
    <location>
        <begin position="242"/>
        <end position="262"/>
    </location>
</feature>
<feature type="transmembrane region" description="Helical" evidence="5">
    <location>
        <begin position="338"/>
        <end position="360"/>
    </location>
</feature>
<evidence type="ECO:0000256" key="1">
    <source>
        <dbReference type="ARBA" id="ARBA00004141"/>
    </source>
</evidence>
<feature type="transmembrane region" description="Helical" evidence="5">
    <location>
        <begin position="397"/>
        <end position="414"/>
    </location>
</feature>
<evidence type="ECO:0000313" key="8">
    <source>
        <dbReference type="Proteomes" id="UP000218675"/>
    </source>
</evidence>
<name>A0ABX4HE15_9GAMM</name>
<evidence type="ECO:0000256" key="4">
    <source>
        <dbReference type="ARBA" id="ARBA00023136"/>
    </source>
</evidence>
<keyword evidence="2 5" id="KW-0812">Transmembrane</keyword>
<evidence type="ECO:0000313" key="7">
    <source>
        <dbReference type="EMBL" id="PAU70557.1"/>
    </source>
</evidence>
<feature type="transmembrane region" description="Helical" evidence="5">
    <location>
        <begin position="186"/>
        <end position="203"/>
    </location>
</feature>
<feature type="transmembrane region" description="Helical" evidence="5">
    <location>
        <begin position="40"/>
        <end position="59"/>
    </location>
</feature>
<comment type="subcellular location">
    <subcellularLocation>
        <location evidence="1">Membrane</location>
        <topology evidence="1">Multi-pass membrane protein</topology>
    </subcellularLocation>
</comment>
<feature type="transmembrane region" description="Helical" evidence="5">
    <location>
        <begin position="209"/>
        <end position="230"/>
    </location>
</feature>
<feature type="transmembrane region" description="Helical" evidence="5">
    <location>
        <begin position="90"/>
        <end position="109"/>
    </location>
</feature>
<dbReference type="EMBL" id="NSKA01000008">
    <property type="protein sequence ID" value="PAU70557.1"/>
    <property type="molecule type" value="Genomic_DNA"/>
</dbReference>
<dbReference type="SUPFAM" id="SSF51735">
    <property type="entry name" value="NAD(P)-binding Rossmann-fold domains"/>
    <property type="match status" value="1"/>
</dbReference>
<feature type="transmembrane region" description="Helical" evidence="5">
    <location>
        <begin position="372"/>
        <end position="391"/>
    </location>
</feature>
<feature type="transmembrane region" description="Helical" evidence="5">
    <location>
        <begin position="66"/>
        <end position="84"/>
    </location>
</feature>
<keyword evidence="8" id="KW-1185">Reference proteome</keyword>
<proteinExistence type="predicted"/>
<dbReference type="Proteomes" id="UP000218675">
    <property type="component" value="Unassembled WGS sequence"/>
</dbReference>
<sequence length="439" mass="49504">MPIKIDHKGNVMFPKVAILLLSIWLFLVNGNLDQRILSGVYLHGAMILVLTGFLVLFLFDRFDIPLPMAFFPVFFLYMYFVSLFNGGDIYAIAKVLVFFVVVLIASYCASRMSVEVFLKTLVITLFTLSFVNFTVIIAIPEIGVDVGFFEGDWKGVYDQKNSLGRLASLLTIASFLLFLLSKDFGVRLYSFLFTVAAVLFTYHSGSRTALASAVIVAVLIVGFCFLMYVYSRPIKDKKLFTSILMAEAALCLFFVLSSIYVVDLHTSYDGISVMGHFVSLTGRLTIWDFALENLSGINAWLGYGLDNFWTFERFSTIGPMQGMGDFYPHDSHSGYIDILIQGGWLAAFAYFCFVLFIIYLFFYGGLSPQVKLCAFGFFALFFFSNLTESYVTKSTNIVNFLFVYAVGLCLFNSVQMRGRRVLKLRGYVAVKNMRLFGSK</sequence>
<feature type="domain" description="O-antigen ligase-related" evidence="6">
    <location>
        <begin position="193"/>
        <end position="351"/>
    </location>
</feature>
<keyword evidence="3 5" id="KW-1133">Transmembrane helix</keyword>
<gene>
    <name evidence="7" type="ORF">CK497_17465</name>
</gene>
<feature type="transmembrane region" description="Helical" evidence="5">
    <location>
        <begin position="121"/>
        <end position="142"/>
    </location>
</feature>
<keyword evidence="4 5" id="KW-0472">Membrane</keyword>
<dbReference type="InterPro" id="IPR051533">
    <property type="entry name" value="WaaL-like"/>
</dbReference>
<accession>A0ABX4HE15</accession>
<comment type="caution">
    <text evidence="7">The sequence shown here is derived from an EMBL/GenBank/DDBJ whole genome shotgun (WGS) entry which is preliminary data.</text>
</comment>
<evidence type="ECO:0000256" key="3">
    <source>
        <dbReference type="ARBA" id="ARBA00022989"/>
    </source>
</evidence>
<dbReference type="InterPro" id="IPR036291">
    <property type="entry name" value="NAD(P)-bd_dom_sf"/>
</dbReference>
<organism evidence="7 8">
    <name type="scientific">Vreelandella alkaliphila</name>
    <dbReference type="NCBI Taxonomy" id="272774"/>
    <lineage>
        <taxon>Bacteria</taxon>
        <taxon>Pseudomonadati</taxon>
        <taxon>Pseudomonadota</taxon>
        <taxon>Gammaproteobacteria</taxon>
        <taxon>Oceanospirillales</taxon>
        <taxon>Halomonadaceae</taxon>
        <taxon>Vreelandella</taxon>
    </lineage>
</organism>
<dbReference type="PANTHER" id="PTHR37422:SF17">
    <property type="entry name" value="O-ANTIGEN LIGASE"/>
    <property type="match status" value="1"/>
</dbReference>
<dbReference type="PANTHER" id="PTHR37422">
    <property type="entry name" value="TEICHURONIC ACID BIOSYNTHESIS PROTEIN TUAE"/>
    <property type="match status" value="1"/>
</dbReference>
<evidence type="ECO:0000256" key="5">
    <source>
        <dbReference type="SAM" id="Phobius"/>
    </source>
</evidence>
<protein>
    <recommendedName>
        <fullName evidence="6">O-antigen ligase-related domain-containing protein</fullName>
    </recommendedName>
</protein>
<dbReference type="InterPro" id="IPR007016">
    <property type="entry name" value="O-antigen_ligase-rel_domated"/>
</dbReference>
<reference evidence="7 8" key="1">
    <citation type="submission" date="2017-08" db="EMBL/GenBank/DDBJ databases">
        <title>Halomonas binhaiensis sp. nov., isolated from saline alkaline soil.</title>
        <authorList>
            <person name="Wang D."/>
            <person name="Zhang G."/>
        </authorList>
    </citation>
    <scope>NUCLEOTIDE SEQUENCE [LARGE SCALE GENOMIC DNA]</scope>
    <source>
        <strain evidence="7 8">WN018</strain>
    </source>
</reference>
<evidence type="ECO:0000256" key="2">
    <source>
        <dbReference type="ARBA" id="ARBA00022692"/>
    </source>
</evidence>
<feature type="transmembrane region" description="Helical" evidence="5">
    <location>
        <begin position="162"/>
        <end position="179"/>
    </location>
</feature>
<dbReference type="Pfam" id="PF04932">
    <property type="entry name" value="Wzy_C"/>
    <property type="match status" value="1"/>
</dbReference>
<evidence type="ECO:0000259" key="6">
    <source>
        <dbReference type="Pfam" id="PF04932"/>
    </source>
</evidence>